<accession>A0A1Y3DFX4</accession>
<feature type="region of interest" description="Disordered" evidence="1">
    <location>
        <begin position="629"/>
        <end position="649"/>
    </location>
</feature>
<dbReference type="EMBL" id="NETL01000028">
    <property type="protein sequence ID" value="OTN63881.1"/>
    <property type="molecule type" value="Genomic_DNA"/>
</dbReference>
<dbReference type="AlphaFoldDB" id="A0A1Y3DFX4"/>
<dbReference type="VEuPathDB" id="PlasmoDB:PKNH_1410500"/>
<organism evidence="2 3">
    <name type="scientific">Plasmodium knowlesi</name>
    <dbReference type="NCBI Taxonomy" id="5850"/>
    <lineage>
        <taxon>Eukaryota</taxon>
        <taxon>Sar</taxon>
        <taxon>Alveolata</taxon>
        <taxon>Apicomplexa</taxon>
        <taxon>Aconoidasida</taxon>
        <taxon>Haemosporida</taxon>
        <taxon>Plasmodiidae</taxon>
        <taxon>Plasmodium</taxon>
        <taxon>Plasmodium (Plasmodium)</taxon>
    </lineage>
</organism>
<dbReference type="SUPFAM" id="SSF48371">
    <property type="entry name" value="ARM repeat"/>
    <property type="match status" value="1"/>
</dbReference>
<comment type="caution">
    <text evidence="2">The sequence shown here is derived from an EMBL/GenBank/DDBJ whole genome shotgun (WGS) entry which is preliminary data.</text>
</comment>
<dbReference type="eggNOG" id="ENOG502TNDU">
    <property type="taxonomic scope" value="Eukaryota"/>
</dbReference>
<evidence type="ECO:0000313" key="2">
    <source>
        <dbReference type="EMBL" id="OTN63881.1"/>
    </source>
</evidence>
<evidence type="ECO:0000313" key="3">
    <source>
        <dbReference type="Proteomes" id="UP000195012"/>
    </source>
</evidence>
<sequence length="1020" mass="119886">MEALFEDLNLAEIRKRLEQDKPQVERVAKWICSNNLYIILQMLEKCKNGEKPNLSIEVMEELDDQISNPKNEELLSCIKMYISLLEQIIFHYEELDVETNKKIFEIYSTLSVRILISSYHDFAPFMQKTILSLIRNIHVKKQHSCLNKNAYSYSLLNCLHNLYFFIFLPDFIFLHCLLIYLCSNLNCDESSVMEKEEEDKLIIHTLKKISQLFEKLVFPLNSGKTVLPEAPFDESHRQGQVYSDRIHRISDTLNNTDTKIIYKGGRAFELMYENICSTFDTNKYPINEIEFGENYCPENVNINNFLLLLKIMSPNFIAWVSKKKEKKAATEEGETSRGIIPISEKPQPQCYSFRYLYIVETSQSYPYAKEAFDTIFFFYFLLHALHKMGKDKWGNQIDHLISSTISNYRCLLERNSSFPGGCTPYTRIRHIREEKEVEHMKEREKEKRESDVPTERTTLGDPSHENEKEEATKSKEILLHLRGNIQKGAPYTKLRNLQEEEKTNFPDATFKCRDKLMLKLKSLIIWGYTPADHVEEWNFLNLANCFIFKDDAWSRLYKKGNYLQEYLFKKNNFFTYNYSVFKSTYECKTLSFKYMDSFSSFVALLVLNIVSALTKFYLKMEELYNQETKKNNSKKYSNTQSEQDNPFPYEMRDSSSIVEEADQIGKNKINVPPEIDAENGEHTNKCNKCGRLDIFEISLKELSHNVISGNPPFIPPETSEKFESLLNDFVFICLKLISCPSDDVQSKCLSVLSRLTPKISNVSDSYIKYMNTKIEKLFTLIDGGDNDYDYTDKGCYCWKNQVVQNYVHLKCKMDKKINTNLITSLQKLINICILKNYNKDICVIVCKNIITCFYYHPLLFPFLLHKYMNVLFYLMETNDVDVVADSLRCLFLLFQINSEDIKIYCHDIVYRLHLLFNIFNQSDLTDLRKEEKNIQLDTPVENSAEEDISTSVTYFLKKFYFQIKHIDRARSEILTLMKLILRCIYITISATEYYQLISIFSDDPLEYHKYSKGFHVFATF</sequence>
<feature type="region of interest" description="Disordered" evidence="1">
    <location>
        <begin position="433"/>
        <end position="473"/>
    </location>
</feature>
<evidence type="ECO:0000256" key="1">
    <source>
        <dbReference type="SAM" id="MobiDB-lite"/>
    </source>
</evidence>
<dbReference type="OrthoDB" id="372066at2759"/>
<feature type="compositionally biased region" description="Basic and acidic residues" evidence="1">
    <location>
        <begin position="462"/>
        <end position="473"/>
    </location>
</feature>
<protein>
    <submittedName>
        <fullName evidence="2">Uncharacterized protein</fullName>
    </submittedName>
</protein>
<dbReference type="InterPro" id="IPR016024">
    <property type="entry name" value="ARM-type_fold"/>
</dbReference>
<gene>
    <name evidence="2" type="ORF">PKNOH_S140227700</name>
</gene>
<name>A0A1Y3DFX4_PLAKN</name>
<dbReference type="VEuPathDB" id="PlasmoDB:PKNOH_S140227700"/>
<dbReference type="VEuPathDB" id="PlasmoDB:PKA1H_140015500"/>
<dbReference type="Proteomes" id="UP000195012">
    <property type="component" value="Unassembled WGS sequence"/>
</dbReference>
<reference evidence="2 3" key="1">
    <citation type="submission" date="2017-05" db="EMBL/GenBank/DDBJ databases">
        <title>PacBio assembly of a Plasmodium knowlesi genome sequence with Hi-C correction and manual annotation of the SICAvar gene family.</title>
        <authorList>
            <person name="Lapp S.A."/>
            <person name="Geraldo J.A."/>
            <person name="Chien J.-T."/>
            <person name="Ay F."/>
            <person name="Pakala S.B."/>
            <person name="Batugedara G."/>
            <person name="Humphrey J.C."/>
            <person name="Debarry J.D."/>
            <person name="Le Roch K.G."/>
            <person name="Galinski M.R."/>
            <person name="Kissinger J.C."/>
        </authorList>
    </citation>
    <scope>NUCLEOTIDE SEQUENCE [LARGE SCALE GENOMIC DNA]</scope>
    <source>
        <strain evidence="3">Malayan Strain Pk1 (A+)</strain>
    </source>
</reference>
<proteinExistence type="predicted"/>
<dbReference type="OMA" id="FKSTYEC"/>
<feature type="compositionally biased region" description="Basic and acidic residues" evidence="1">
    <location>
        <begin position="433"/>
        <end position="454"/>
    </location>
</feature>